<evidence type="ECO:0000256" key="9">
    <source>
        <dbReference type="ARBA" id="ARBA00047213"/>
    </source>
</evidence>
<evidence type="ECO:0000256" key="10">
    <source>
        <dbReference type="ARBA" id="ARBA00047517"/>
    </source>
</evidence>
<dbReference type="EC" id="4.4.1.13" evidence="3"/>
<dbReference type="GO" id="GO:0030170">
    <property type="term" value="F:pyridoxal phosphate binding"/>
    <property type="evidence" value="ECO:0007669"/>
    <property type="project" value="InterPro"/>
</dbReference>
<dbReference type="GO" id="GO:0071266">
    <property type="term" value="P:'de novo' L-methionine biosynthetic process"/>
    <property type="evidence" value="ECO:0007669"/>
    <property type="project" value="InterPro"/>
</dbReference>
<dbReference type="SUPFAM" id="SSF53383">
    <property type="entry name" value="PLP-dependent transferases"/>
    <property type="match status" value="1"/>
</dbReference>
<dbReference type="PROSITE" id="PS00868">
    <property type="entry name" value="CYS_MET_METAB_PP"/>
    <property type="match status" value="1"/>
</dbReference>
<evidence type="ECO:0000256" key="11">
    <source>
        <dbReference type="ARBA" id="ARBA00047625"/>
    </source>
</evidence>
<organism evidence="16 17">
    <name type="scientific">Geosmithia morbida</name>
    <dbReference type="NCBI Taxonomy" id="1094350"/>
    <lineage>
        <taxon>Eukaryota</taxon>
        <taxon>Fungi</taxon>
        <taxon>Dikarya</taxon>
        <taxon>Ascomycota</taxon>
        <taxon>Pezizomycotina</taxon>
        <taxon>Sordariomycetes</taxon>
        <taxon>Hypocreomycetidae</taxon>
        <taxon>Hypocreales</taxon>
        <taxon>Bionectriaceae</taxon>
        <taxon>Geosmithia</taxon>
    </lineage>
</organism>
<dbReference type="CDD" id="cd00614">
    <property type="entry name" value="CGS_like"/>
    <property type="match status" value="1"/>
</dbReference>
<gene>
    <name evidence="16" type="ORF">GMORB2_4150</name>
</gene>
<keyword evidence="7" id="KW-0456">Lyase</keyword>
<keyword evidence="6" id="KW-0486">Methionine biosynthesis</keyword>
<accession>A0A9P4YYM8</accession>
<dbReference type="Gene3D" id="3.40.640.10">
    <property type="entry name" value="Type I PLP-dependent aspartate aminotransferase-like (Major domain)"/>
    <property type="match status" value="1"/>
</dbReference>
<evidence type="ECO:0000313" key="16">
    <source>
        <dbReference type="EMBL" id="KAF4125310.1"/>
    </source>
</evidence>
<dbReference type="OrthoDB" id="2545919at2759"/>
<dbReference type="GeneID" id="55970378"/>
<dbReference type="PANTHER" id="PTHR11808:SF50">
    <property type="entry name" value="CYSTATHIONINE BETA-LYASE"/>
    <property type="match status" value="1"/>
</dbReference>
<name>A0A9P4YYM8_9HYPO</name>
<evidence type="ECO:0000256" key="2">
    <source>
        <dbReference type="ARBA" id="ARBA00009077"/>
    </source>
</evidence>
<dbReference type="EMBL" id="JAANYQ010000003">
    <property type="protein sequence ID" value="KAF4125310.1"/>
    <property type="molecule type" value="Genomic_DNA"/>
</dbReference>
<evidence type="ECO:0000256" key="7">
    <source>
        <dbReference type="ARBA" id="ARBA00023239"/>
    </source>
</evidence>
<comment type="caution">
    <text evidence="16">The sequence shown here is derived from an EMBL/GenBank/DDBJ whole genome shotgun (WGS) entry which is preliminary data.</text>
</comment>
<comment type="cofactor">
    <cofactor evidence="1 14">
        <name>pyridoxal 5'-phosphate</name>
        <dbReference type="ChEBI" id="CHEBI:597326"/>
    </cofactor>
</comment>
<dbReference type="PANTHER" id="PTHR11808">
    <property type="entry name" value="TRANS-SULFURATION ENZYME FAMILY MEMBER"/>
    <property type="match status" value="1"/>
</dbReference>
<evidence type="ECO:0000256" key="14">
    <source>
        <dbReference type="RuleBase" id="RU362118"/>
    </source>
</evidence>
<proteinExistence type="inferred from homology"/>
<dbReference type="NCBIfam" id="TIGR01329">
    <property type="entry name" value="cysta_beta_ly_E"/>
    <property type="match status" value="1"/>
</dbReference>
<comment type="catalytic activity">
    <reaction evidence="11">
        <text>an S-substituted L-cysteine + H2O = a thiol + pyruvate + NH4(+)</text>
        <dbReference type="Rhea" id="RHEA:18121"/>
        <dbReference type="ChEBI" id="CHEBI:15361"/>
        <dbReference type="ChEBI" id="CHEBI:15377"/>
        <dbReference type="ChEBI" id="CHEBI:28938"/>
        <dbReference type="ChEBI" id="CHEBI:29256"/>
        <dbReference type="ChEBI" id="CHEBI:58717"/>
        <dbReference type="EC" id="4.4.1.13"/>
    </reaction>
</comment>
<dbReference type="InterPro" id="IPR054542">
    <property type="entry name" value="Cys_met_metab_PP"/>
</dbReference>
<dbReference type="FunFam" id="3.40.640.10:FF:000009">
    <property type="entry name" value="Cystathionine gamma-synthase homolog"/>
    <property type="match status" value="1"/>
</dbReference>
<reference evidence="16" key="1">
    <citation type="submission" date="2020-03" db="EMBL/GenBank/DDBJ databases">
        <title>Site-based positive gene gene selection in Geosmithia morbida across the United States reveals a broad range of putative effectors and factors for local host and environmental adapation.</title>
        <authorList>
            <person name="Onufrak A."/>
            <person name="Murdoch R.W."/>
            <person name="Gazis R."/>
            <person name="Huff M."/>
            <person name="Staton M."/>
            <person name="Klingeman W."/>
            <person name="Hadziabdic D."/>
        </authorList>
    </citation>
    <scope>NUCLEOTIDE SEQUENCE</scope>
    <source>
        <strain evidence="16">1262</strain>
    </source>
</reference>
<protein>
    <recommendedName>
        <fullName evidence="12">Cystathionine beta-lyase</fullName>
        <ecNumber evidence="3">4.4.1.13</ecNumber>
    </recommendedName>
    <alternativeName>
        <fullName evidence="9">Cysteine-S-conjugate beta-lyase</fullName>
    </alternativeName>
</protein>
<keyword evidence="17" id="KW-1185">Reference proteome</keyword>
<evidence type="ECO:0000256" key="1">
    <source>
        <dbReference type="ARBA" id="ARBA00001933"/>
    </source>
</evidence>
<comment type="catalytic activity">
    <reaction evidence="10">
        <text>L,L-cystathionine + H2O = L-homocysteine + pyruvate + NH4(+)</text>
        <dbReference type="Rhea" id="RHEA:13965"/>
        <dbReference type="ChEBI" id="CHEBI:15361"/>
        <dbReference type="ChEBI" id="CHEBI:15377"/>
        <dbReference type="ChEBI" id="CHEBI:28938"/>
        <dbReference type="ChEBI" id="CHEBI:58161"/>
        <dbReference type="ChEBI" id="CHEBI:58199"/>
    </reaction>
</comment>
<evidence type="ECO:0000256" key="6">
    <source>
        <dbReference type="ARBA" id="ARBA00023167"/>
    </source>
</evidence>
<feature type="region of interest" description="Disordered" evidence="15">
    <location>
        <begin position="1"/>
        <end position="43"/>
    </location>
</feature>
<evidence type="ECO:0000256" key="5">
    <source>
        <dbReference type="ARBA" id="ARBA00022898"/>
    </source>
</evidence>
<evidence type="ECO:0000256" key="15">
    <source>
        <dbReference type="SAM" id="MobiDB-lite"/>
    </source>
</evidence>
<dbReference type="InterPro" id="IPR015424">
    <property type="entry name" value="PyrdxlP-dep_Trfase"/>
</dbReference>
<dbReference type="InterPro" id="IPR015422">
    <property type="entry name" value="PyrdxlP-dep_Trfase_small"/>
</dbReference>
<keyword evidence="5 13" id="KW-0663">Pyridoxal phosphate</keyword>
<dbReference type="InterPro" id="IPR015421">
    <property type="entry name" value="PyrdxlP-dep_Trfase_major"/>
</dbReference>
<dbReference type="GO" id="GO:0019346">
    <property type="term" value="P:transsulfuration"/>
    <property type="evidence" value="ECO:0007669"/>
    <property type="project" value="InterPro"/>
</dbReference>
<dbReference type="Proteomes" id="UP000749293">
    <property type="component" value="Unassembled WGS sequence"/>
</dbReference>
<evidence type="ECO:0000256" key="13">
    <source>
        <dbReference type="PIRSR" id="PIRSR001434-2"/>
    </source>
</evidence>
<dbReference type="FunFam" id="3.90.1150.10:FF:000013">
    <property type="entry name" value="Cystathionine beta-lyase"/>
    <property type="match status" value="1"/>
</dbReference>
<evidence type="ECO:0000313" key="17">
    <source>
        <dbReference type="Proteomes" id="UP000749293"/>
    </source>
</evidence>
<evidence type="ECO:0000256" key="12">
    <source>
        <dbReference type="ARBA" id="ARBA00072331"/>
    </source>
</evidence>
<evidence type="ECO:0000256" key="4">
    <source>
        <dbReference type="ARBA" id="ARBA00022605"/>
    </source>
</evidence>
<keyword evidence="4" id="KW-0028">Amino-acid biosynthesis</keyword>
<dbReference type="AlphaFoldDB" id="A0A9P4YYM8"/>
<dbReference type="GO" id="GO:0005737">
    <property type="term" value="C:cytoplasm"/>
    <property type="evidence" value="ECO:0007669"/>
    <property type="project" value="TreeGrafter"/>
</dbReference>
<evidence type="ECO:0000256" key="8">
    <source>
        <dbReference type="ARBA" id="ARBA00046315"/>
    </source>
</evidence>
<dbReference type="Gene3D" id="3.90.1150.10">
    <property type="entry name" value="Aspartate Aminotransferase, domain 1"/>
    <property type="match status" value="1"/>
</dbReference>
<sequence>MAAPQPNGNKPVAKSSHPLSRVDLDGNDLPPSPAPSSPRNGRRRYAFATELVYTDSKDQYGASSIPIYQSATFKQTTAYGGQSEYDYTRSGNPTRTHLERHMAKIMNANRALAVSSGMGALDVISRLLRPGDEVITGDDLYGGTHRLLTYLGTNQGITVRHVDTTKVDVVKASISEKTAMVLLETPTNPLIKIVDIQSIATYAHEVNPKSLVVVDNTMMSPMLLNPLEIGADIVYESGTKYLSGHHDIMAGIIATNDTEIGNRLFFTINSTGCGLSPNDSFLLMRGVKTLAIRMEKQQANAQAVAEFLESHGFRVRYPGLKSHPQYDLHWSTARGAGAVLSFETGDPVVSSKVVEAARIWGISVSFGCVNSLISMPCQMSHASIDAKTRAERQMPEDIIRLCVGIEDATDLIEDLSRALVQAGAVTVTMDGFHAAGAAAEIGKTPLTI</sequence>
<dbReference type="GO" id="GO:0047804">
    <property type="term" value="F:cysteine-S-conjugate beta-lyase activity"/>
    <property type="evidence" value="ECO:0007669"/>
    <property type="project" value="UniProtKB-EC"/>
</dbReference>
<evidence type="ECO:0000256" key="3">
    <source>
        <dbReference type="ARBA" id="ARBA00012224"/>
    </source>
</evidence>
<dbReference type="PIRSF" id="PIRSF001434">
    <property type="entry name" value="CGS"/>
    <property type="match status" value="1"/>
</dbReference>
<comment type="pathway">
    <text evidence="8">Amino-acid biosynthesis; L-methionine biosynthesis via de novo pathway; L-homocysteine from L-cystathionine: step 1/1.</text>
</comment>
<dbReference type="Pfam" id="PF01053">
    <property type="entry name" value="Cys_Met_Meta_PP"/>
    <property type="match status" value="1"/>
</dbReference>
<dbReference type="RefSeq" id="XP_035323962.1">
    <property type="nucleotide sequence ID" value="XM_035466125.1"/>
</dbReference>
<feature type="modified residue" description="N6-(pyridoxal phosphate)lysine" evidence="13">
    <location>
        <position position="240"/>
    </location>
</feature>
<dbReference type="InterPro" id="IPR000277">
    <property type="entry name" value="Cys/Met-Metab_PyrdxlP-dep_enz"/>
</dbReference>
<dbReference type="InterPro" id="IPR006238">
    <property type="entry name" value="Cys_b_lyase_euk"/>
</dbReference>
<comment type="similarity">
    <text evidence="2 14">Belongs to the trans-sulfuration enzymes family.</text>
</comment>